<reference evidence="16 17" key="1">
    <citation type="submission" date="2024-04" db="EMBL/GenBank/DDBJ databases">
        <authorList>
            <person name="Rising A."/>
            <person name="Reimegard J."/>
            <person name="Sonavane S."/>
            <person name="Akerstrom W."/>
            <person name="Nylinder S."/>
            <person name="Hedman E."/>
            <person name="Kallberg Y."/>
        </authorList>
    </citation>
    <scope>NUCLEOTIDE SEQUENCE [LARGE SCALE GENOMIC DNA]</scope>
</reference>
<dbReference type="CDD" id="cd03244">
    <property type="entry name" value="ABCC_MRP_domain2"/>
    <property type="match status" value="1"/>
</dbReference>
<dbReference type="InterPro" id="IPR036640">
    <property type="entry name" value="ABC1_TM_sf"/>
</dbReference>
<feature type="region of interest" description="Disordered" evidence="12">
    <location>
        <begin position="950"/>
        <end position="986"/>
    </location>
</feature>
<dbReference type="FunFam" id="1.20.1560.10:FF:000006">
    <property type="entry name" value="ATP-binding cassette, sub-family C (CFTR/MRP), member 9"/>
    <property type="match status" value="1"/>
</dbReference>
<keyword evidence="4 13" id="KW-0812">Transmembrane</keyword>
<dbReference type="EMBL" id="CAXIEN010000300">
    <property type="protein sequence ID" value="CAL1292139.1"/>
    <property type="molecule type" value="Genomic_DNA"/>
</dbReference>
<dbReference type="GO" id="GO:0005524">
    <property type="term" value="F:ATP binding"/>
    <property type="evidence" value="ECO:0007669"/>
    <property type="project" value="UniProtKB-KW"/>
</dbReference>
<dbReference type="PROSITE" id="PS50893">
    <property type="entry name" value="ABC_TRANSPORTER_2"/>
    <property type="match status" value="2"/>
</dbReference>
<dbReference type="PRINTS" id="PR01092">
    <property type="entry name" value="SULFNYLUREAR"/>
</dbReference>
<feature type="domain" description="ABC transmembrane type-1" evidence="15">
    <location>
        <begin position="1092"/>
        <end position="1390"/>
    </location>
</feature>
<dbReference type="PROSITE" id="PS00211">
    <property type="entry name" value="ABC_TRANSPORTER_1"/>
    <property type="match status" value="1"/>
</dbReference>
<evidence type="ECO:0000256" key="4">
    <source>
        <dbReference type="ARBA" id="ARBA00022692"/>
    </source>
</evidence>
<dbReference type="InterPro" id="IPR003593">
    <property type="entry name" value="AAA+_ATPase"/>
</dbReference>
<dbReference type="InterPro" id="IPR017871">
    <property type="entry name" value="ABC_transporter-like_CS"/>
</dbReference>
<dbReference type="InterPro" id="IPR050173">
    <property type="entry name" value="ABC_transporter_C-like"/>
</dbReference>
<keyword evidence="8 13" id="KW-1133">Transmembrane helix</keyword>
<name>A0AAV2B950_9ARAC</name>
<feature type="transmembrane region" description="Helical" evidence="13">
    <location>
        <begin position="303"/>
        <end position="323"/>
    </location>
</feature>
<feature type="transmembrane region" description="Helical" evidence="13">
    <location>
        <begin position="1146"/>
        <end position="1169"/>
    </location>
</feature>
<sequence>MLCADPSIPSNWTLPFVSTKKECYVDSLNVLLNILLMLMTFVVILRYKCTKIEKNHGELVRYHEHSSRSVLTLCLFLLNLAEIGEGIMVNQFNSSSKLHIIITPVSSLLSTLSAILFYHYVERLNRPKLLLMLFVFWPVAATLKLAKLVTLYGMGLSTYHMRVFLTWTVTVAYSLLTAIDATLVIVQKYFCDKPYHEEPEYRFDITNIQYLHPYVNLFSRATFSWLLPLLKLGYQRPLELADLEGLPEDEKADHQFRRFNEVFMEEKQAAEKAGRQISLWKCYWITFWRSLFFGGIMKISGDVVNLIGPLSISVILAYVTAVKTGTLPHGTPEQLYYPTVWEFIQNGFVMTVIVLTATFLQSTLSNNFNHLAIAEGTHLRTALQCLVYKKALKANSASGLDTGAVVNHMAVDAFNMMMLFSMGHYLWAVPFKIVLLLILLYSKLGYSALIGAATVIFLVPVQYYICTLLSKIQGKALDVSDERLKKTTELLQGIKLLKLYGWDRLYANFVQNVREKELKILRSDAICVAFNTFITQTSSIIVTLVTFSLFSKIEGRPIMPADVFTGLALFNQLTVPLYIIPFVIPMVINAIVSTRRLVDFLMLPEVDLTLPWRDDSDAPDARVEFVPDSGSVLLHVKENSFDSKGYLSGSEESDGVFLPEFYNYPPVEENTLVSIKKGHFAYDPAYTIPTLRDINVQIPANKLTIIVGNIGSGKSSLLSAILGEMHVISGSVNWNSSPLVAYVPQKPWLMNATLKENILFGQPYDGRRYHQVTQACALQPDIDLLPARDMTEIGERGLNLSGGQKQRIALARAFYSPARLIILDDPLSALDAHVGAYVFEHGIKTLLLRRQRTVILVTHKLEFLSSATKVILMESGTIKKDGPPKEIEGSLQDLNFNLKRPRKPFGKETTPAEGTSKERHKLVRLLSRQQLFRTVSTQDIKPRARLVSLSRQMSHDPSSPLPCHDWGDHDDPLPPIADPDDPDTGHKLLNRMKSVESLRSRSSASSASVIRRSWKCPPSRLNSRISTRTDDLIEEEDEEDFDDDTDDKIVHSSEQVQLPDGKLIKEEEREKGKISKQVYLMYMKACTLPLALLVIFLIIITQAMKVGTDFWLSAWSENSMTRSLNQSLNDNNTDDISDMEGEEINYYINIYAILSGASILLAFITNISAQLTSLKAVKMLHSRMLNNVVQCPMKFFDSTPVGRIINRFSSDMSTIDKKLPVTLPILLRFILLCLSAIIVDMIVTPYFIIVVIPVAAIYYFLQHFFRFTSRELQRLDNITKSPVYSHFTETVCGLSTIRAFRAESRFTEMIMACIDVNNTAFILVNCSNCWLGVSLDYLGGIILFIATLSSIFAAIYGDVSESFVGMSMTYTLLVPIYLNWVVRNLASTEMYMSAVERVRNYSKLPIEEGPAKDLCDLSEEWPENGAISFQNVSMKYDSNSDPVLKNITLTIKPGEKVGICGRTGSGKSSLIMALFRMVNILSGKIEIDGINILNIPLEILRSRLSIIPQEAVIFSGTVRENLDPSKDHTDEEIWKALEAAQLKHVITSLPGGLEAQVSDEGSNMSAGQHQLFSLARALIRKSKILVMDEATSSLDPETDLILQNVVAEHYKDSTVLSIVHRVQSVLNFDKVIVLDGGRIAEMGNPKDLQEVKGSIFASLVKASHQHH</sequence>
<comment type="caution">
    <text evidence="16">The sequence shown here is derived from an EMBL/GenBank/DDBJ whole genome shotgun (WGS) entry which is preliminary data.</text>
</comment>
<organism evidence="16 17">
    <name type="scientific">Larinioides sclopetarius</name>
    <dbReference type="NCBI Taxonomy" id="280406"/>
    <lineage>
        <taxon>Eukaryota</taxon>
        <taxon>Metazoa</taxon>
        <taxon>Ecdysozoa</taxon>
        <taxon>Arthropoda</taxon>
        <taxon>Chelicerata</taxon>
        <taxon>Arachnida</taxon>
        <taxon>Araneae</taxon>
        <taxon>Araneomorphae</taxon>
        <taxon>Entelegynae</taxon>
        <taxon>Araneoidea</taxon>
        <taxon>Araneidae</taxon>
        <taxon>Larinioides</taxon>
    </lineage>
</organism>
<dbReference type="GO" id="GO:0006813">
    <property type="term" value="P:potassium ion transport"/>
    <property type="evidence" value="ECO:0007669"/>
    <property type="project" value="InterPro"/>
</dbReference>
<dbReference type="CDD" id="cd03250">
    <property type="entry name" value="ABCC_MRP_domain1"/>
    <property type="match status" value="1"/>
</dbReference>
<evidence type="ECO:0000256" key="6">
    <source>
        <dbReference type="ARBA" id="ARBA00022741"/>
    </source>
</evidence>
<dbReference type="FunFam" id="3.40.50.300:FF:000997">
    <property type="entry name" value="Multidrug resistance-associated protein 1"/>
    <property type="match status" value="1"/>
</dbReference>
<feature type="transmembrane region" description="Helical" evidence="13">
    <location>
        <begin position="1219"/>
        <end position="1239"/>
    </location>
</feature>
<dbReference type="InterPro" id="IPR011527">
    <property type="entry name" value="ABC1_TM_dom"/>
</dbReference>
<evidence type="ECO:0000256" key="10">
    <source>
        <dbReference type="ARBA" id="ARBA00023170"/>
    </source>
</evidence>
<keyword evidence="9 13" id="KW-0472">Membrane</keyword>
<evidence type="ECO:0000256" key="2">
    <source>
        <dbReference type="ARBA" id="ARBA00009726"/>
    </source>
</evidence>
<evidence type="ECO:0000256" key="12">
    <source>
        <dbReference type="SAM" id="MobiDB-lite"/>
    </source>
</evidence>
<dbReference type="GO" id="GO:0140359">
    <property type="term" value="F:ABC-type transporter activity"/>
    <property type="evidence" value="ECO:0007669"/>
    <property type="project" value="InterPro"/>
</dbReference>
<dbReference type="CDD" id="cd18602">
    <property type="entry name" value="ABC_6TM_SUR1_D2_like"/>
    <property type="match status" value="1"/>
</dbReference>
<evidence type="ECO:0000256" key="13">
    <source>
        <dbReference type="SAM" id="Phobius"/>
    </source>
</evidence>
<feature type="transmembrane region" description="Helical" evidence="13">
    <location>
        <begin position="425"/>
        <end position="442"/>
    </location>
</feature>
<dbReference type="GO" id="GO:0016887">
    <property type="term" value="F:ATP hydrolysis activity"/>
    <property type="evidence" value="ECO:0007669"/>
    <property type="project" value="InterPro"/>
</dbReference>
<feature type="transmembrane region" description="Helical" evidence="13">
    <location>
        <begin position="30"/>
        <end position="49"/>
    </location>
</feature>
<gene>
    <name evidence="16" type="ORF">LARSCL_LOCUS17502</name>
</gene>
<evidence type="ECO:0000259" key="14">
    <source>
        <dbReference type="PROSITE" id="PS50893"/>
    </source>
</evidence>
<dbReference type="InterPro" id="IPR003439">
    <property type="entry name" value="ABC_transporter-like_ATP-bd"/>
</dbReference>
<feature type="transmembrane region" description="Helical" evidence="13">
    <location>
        <begin position="343"/>
        <end position="360"/>
    </location>
</feature>
<evidence type="ECO:0000256" key="11">
    <source>
        <dbReference type="ARBA" id="ARBA00023180"/>
    </source>
</evidence>
<dbReference type="Gene3D" id="3.40.50.300">
    <property type="entry name" value="P-loop containing nucleotide triphosphate hydrolases"/>
    <property type="match status" value="2"/>
</dbReference>
<dbReference type="Gene3D" id="1.20.1560.10">
    <property type="entry name" value="ABC transporter type 1, transmembrane domain"/>
    <property type="match status" value="2"/>
</dbReference>
<dbReference type="FunFam" id="3.40.50.300:FF:000838">
    <property type="entry name" value="ABC multidrug transporter (Eurofung)"/>
    <property type="match status" value="1"/>
</dbReference>
<feature type="transmembrane region" description="Helical" evidence="13">
    <location>
        <begin position="1337"/>
        <end position="1357"/>
    </location>
</feature>
<feature type="transmembrane region" description="Helical" evidence="13">
    <location>
        <begin position="448"/>
        <end position="466"/>
    </location>
</feature>
<evidence type="ECO:0000256" key="7">
    <source>
        <dbReference type="ARBA" id="ARBA00022840"/>
    </source>
</evidence>
<feature type="transmembrane region" description="Helical" evidence="13">
    <location>
        <begin position="1079"/>
        <end position="1100"/>
    </location>
</feature>
<evidence type="ECO:0000313" key="16">
    <source>
        <dbReference type="EMBL" id="CAL1292139.1"/>
    </source>
</evidence>
<dbReference type="PROSITE" id="PS50929">
    <property type="entry name" value="ABC_TM1F"/>
    <property type="match status" value="2"/>
</dbReference>
<dbReference type="GO" id="GO:0032991">
    <property type="term" value="C:protein-containing complex"/>
    <property type="evidence" value="ECO:0007669"/>
    <property type="project" value="UniProtKB-ARBA"/>
</dbReference>
<keyword evidence="17" id="KW-1185">Reference proteome</keyword>
<dbReference type="SMART" id="SM00382">
    <property type="entry name" value="AAA"/>
    <property type="match status" value="2"/>
</dbReference>
<feature type="domain" description="ABC transporter" evidence="14">
    <location>
        <begin position="675"/>
        <end position="900"/>
    </location>
</feature>
<evidence type="ECO:0000256" key="1">
    <source>
        <dbReference type="ARBA" id="ARBA00004128"/>
    </source>
</evidence>
<evidence type="ECO:0000256" key="8">
    <source>
        <dbReference type="ARBA" id="ARBA00022989"/>
    </source>
</evidence>
<evidence type="ECO:0000259" key="15">
    <source>
        <dbReference type="PROSITE" id="PS50929"/>
    </source>
</evidence>
<feature type="transmembrane region" description="Helical" evidence="13">
    <location>
        <begin position="1245"/>
        <end position="1265"/>
    </location>
</feature>
<keyword evidence="3" id="KW-0813">Transport</keyword>
<feature type="compositionally biased region" description="Acidic residues" evidence="12">
    <location>
        <begin position="1032"/>
        <end position="1046"/>
    </location>
</feature>
<dbReference type="GO" id="GO:0005886">
    <property type="term" value="C:plasma membrane"/>
    <property type="evidence" value="ECO:0007669"/>
    <property type="project" value="UniProtKB-ARBA"/>
</dbReference>
<dbReference type="GO" id="GO:0008281">
    <property type="term" value="F:sulfonylurea receptor activity"/>
    <property type="evidence" value="ECO:0007669"/>
    <property type="project" value="InterPro"/>
</dbReference>
<comment type="subcellular location">
    <subcellularLocation>
        <location evidence="1">Vacuole membrane</location>
        <topology evidence="1">Multi-pass membrane protein</topology>
    </subcellularLocation>
</comment>
<feature type="region of interest" description="Disordered" evidence="12">
    <location>
        <begin position="1025"/>
        <end position="1046"/>
    </location>
</feature>
<evidence type="ECO:0000256" key="5">
    <source>
        <dbReference type="ARBA" id="ARBA00022737"/>
    </source>
</evidence>
<dbReference type="CDD" id="cd18591">
    <property type="entry name" value="ABC_6TM_SUR1_D1_like"/>
    <property type="match status" value="1"/>
</dbReference>
<dbReference type="InterPro" id="IPR000388">
    <property type="entry name" value="ABCC8/9"/>
</dbReference>
<keyword evidence="11" id="KW-0325">Glycoprotein</keyword>
<keyword evidence="7" id="KW-0067">ATP-binding</keyword>
<evidence type="ECO:0000313" key="17">
    <source>
        <dbReference type="Proteomes" id="UP001497382"/>
    </source>
</evidence>
<evidence type="ECO:0000256" key="3">
    <source>
        <dbReference type="ARBA" id="ARBA00022448"/>
    </source>
</evidence>
<dbReference type="Pfam" id="PF00005">
    <property type="entry name" value="ABC_tran"/>
    <property type="match status" value="2"/>
</dbReference>
<feature type="domain" description="ABC transmembrane type-1" evidence="15">
    <location>
        <begin position="292"/>
        <end position="589"/>
    </location>
</feature>
<feature type="transmembrane region" description="Helical" evidence="13">
    <location>
        <begin position="1363"/>
        <end position="1382"/>
    </location>
</feature>
<dbReference type="GO" id="GO:0005774">
    <property type="term" value="C:vacuolar membrane"/>
    <property type="evidence" value="ECO:0007669"/>
    <property type="project" value="UniProtKB-SubCell"/>
</dbReference>
<feature type="transmembrane region" description="Helical" evidence="13">
    <location>
        <begin position="570"/>
        <end position="592"/>
    </location>
</feature>
<proteinExistence type="inferred from homology"/>
<feature type="transmembrane region" description="Helical" evidence="13">
    <location>
        <begin position="525"/>
        <end position="550"/>
    </location>
</feature>
<feature type="transmembrane region" description="Helical" evidence="13">
    <location>
        <begin position="130"/>
        <end position="152"/>
    </location>
</feature>
<feature type="transmembrane region" description="Helical" evidence="13">
    <location>
        <begin position="70"/>
        <end position="92"/>
    </location>
</feature>
<protein>
    <submittedName>
        <fullName evidence="16">Uncharacterized protein</fullName>
    </submittedName>
</protein>
<dbReference type="FunFam" id="1.20.1560.10:FF:000010">
    <property type="entry name" value="Multidrug resistance-associated ABC transporter"/>
    <property type="match status" value="1"/>
</dbReference>
<dbReference type="PANTHER" id="PTHR24223">
    <property type="entry name" value="ATP-BINDING CASSETTE SUB-FAMILY C"/>
    <property type="match status" value="1"/>
</dbReference>
<evidence type="ECO:0000256" key="9">
    <source>
        <dbReference type="ARBA" id="ARBA00023136"/>
    </source>
</evidence>
<dbReference type="SUPFAM" id="SSF52540">
    <property type="entry name" value="P-loop containing nucleoside triphosphate hydrolases"/>
    <property type="match status" value="2"/>
</dbReference>
<feature type="region of interest" description="Disordered" evidence="12">
    <location>
        <begin position="898"/>
        <end position="918"/>
    </location>
</feature>
<accession>A0AAV2B950</accession>
<dbReference type="SUPFAM" id="SSF90123">
    <property type="entry name" value="ABC transporter transmembrane region"/>
    <property type="match status" value="2"/>
</dbReference>
<comment type="similarity">
    <text evidence="2">Belongs to the ABC transporter superfamily. ABCC family. Conjugate transporter (TC 3.A.1.208) subfamily.</text>
</comment>
<keyword evidence="10" id="KW-0675">Receptor</keyword>
<keyword evidence="5" id="KW-0677">Repeat</keyword>
<feature type="transmembrane region" description="Helical" evidence="13">
    <location>
        <begin position="164"/>
        <end position="186"/>
    </location>
</feature>
<dbReference type="InterPro" id="IPR027417">
    <property type="entry name" value="P-loop_NTPase"/>
</dbReference>
<feature type="domain" description="ABC transporter" evidence="14">
    <location>
        <begin position="1427"/>
        <end position="1661"/>
    </location>
</feature>
<dbReference type="Pfam" id="PF00664">
    <property type="entry name" value="ABC_membrane"/>
    <property type="match status" value="2"/>
</dbReference>
<dbReference type="PANTHER" id="PTHR24223:SF443">
    <property type="entry name" value="MULTIDRUG-RESISTANCE LIKE PROTEIN 1, ISOFORM I"/>
    <property type="match status" value="1"/>
</dbReference>
<dbReference type="Proteomes" id="UP001497382">
    <property type="component" value="Unassembled WGS sequence"/>
</dbReference>
<keyword evidence="6" id="KW-0547">Nucleotide-binding</keyword>
<feature type="transmembrane region" description="Helical" evidence="13">
    <location>
        <begin position="98"/>
        <end position="118"/>
    </location>
</feature>